<evidence type="ECO:0000313" key="6">
    <source>
        <dbReference type="Proteomes" id="UP000037210"/>
    </source>
</evidence>
<dbReference type="SUPFAM" id="SSF51735">
    <property type="entry name" value="NAD(P)-binding Rossmann-fold domains"/>
    <property type="match status" value="1"/>
</dbReference>
<evidence type="ECO:0000256" key="1">
    <source>
        <dbReference type="ARBA" id="ARBA00022723"/>
    </source>
</evidence>
<dbReference type="GO" id="GO:0043168">
    <property type="term" value="F:anion binding"/>
    <property type="evidence" value="ECO:0007669"/>
    <property type="project" value="UniProtKB-ARBA"/>
</dbReference>
<organism evidence="5 6">
    <name type="scientific">miscellaneous Crenarchaeota group-15 archaeon DG-45</name>
    <dbReference type="NCBI Taxonomy" id="1685127"/>
    <lineage>
        <taxon>Archaea</taxon>
        <taxon>Candidatus Bathyarchaeota</taxon>
        <taxon>MCG-15</taxon>
    </lineage>
</organism>
<dbReference type="Gene3D" id="3.90.180.10">
    <property type="entry name" value="Medium-chain alcohol dehydrogenases, catalytic domain"/>
    <property type="match status" value="1"/>
</dbReference>
<dbReference type="Pfam" id="PF00107">
    <property type="entry name" value="ADH_zinc_N"/>
    <property type="match status" value="1"/>
</dbReference>
<dbReference type="PANTHER" id="PTHR43401:SF2">
    <property type="entry name" value="L-THREONINE 3-DEHYDROGENASE"/>
    <property type="match status" value="1"/>
</dbReference>
<evidence type="ECO:0000256" key="3">
    <source>
        <dbReference type="ARBA" id="ARBA00023002"/>
    </source>
</evidence>
<protein>
    <recommendedName>
        <fullName evidence="4">Enoyl reductase (ER) domain-containing protein</fullName>
    </recommendedName>
</protein>
<dbReference type="InterPro" id="IPR050129">
    <property type="entry name" value="Zn_alcohol_dh"/>
</dbReference>
<dbReference type="GO" id="GO:0051262">
    <property type="term" value="P:protein tetramerization"/>
    <property type="evidence" value="ECO:0007669"/>
    <property type="project" value="UniProtKB-ARBA"/>
</dbReference>
<dbReference type="PANTHER" id="PTHR43401">
    <property type="entry name" value="L-THREONINE 3-DEHYDROGENASE"/>
    <property type="match status" value="1"/>
</dbReference>
<proteinExistence type="predicted"/>
<dbReference type="GO" id="GO:0016616">
    <property type="term" value="F:oxidoreductase activity, acting on the CH-OH group of donors, NAD or NADP as acceptor"/>
    <property type="evidence" value="ECO:0007669"/>
    <property type="project" value="UniProtKB-ARBA"/>
</dbReference>
<keyword evidence="1" id="KW-0479">Metal-binding</keyword>
<dbReference type="InterPro" id="IPR013154">
    <property type="entry name" value="ADH-like_N"/>
</dbReference>
<evidence type="ECO:0000313" key="5">
    <source>
        <dbReference type="EMBL" id="KON30324.1"/>
    </source>
</evidence>
<accession>A0A0M0BPF6</accession>
<dbReference type="Gene3D" id="3.40.50.720">
    <property type="entry name" value="NAD(P)-binding Rossmann-like Domain"/>
    <property type="match status" value="1"/>
</dbReference>
<dbReference type="Proteomes" id="UP000037210">
    <property type="component" value="Unassembled WGS sequence"/>
</dbReference>
<sequence>MREGKGNVALEEVPIPEIRPDEVLMKVWAAGVCGSDLLIEDDRHFYRAPVTLAHEFSGVAHEVGRDVKGIRVGDRIVGDIETPTGWLGVTRDGAYAPYMSMPEDVCYKVPDDFDLDHAALTELVTAIVHIMQERTSVKAGDFVVIVGPGPMGLMGLQFARMRGASTVALIGLRKDNKRLEVGRQLGADHILYSDEHPEREIMELTDGHAIDCAKRAYEGRGGRGVIAFISLWGEPVTLNLDQVSLGQLDIHGCWSWNGPETWRRAVDLVTRNAFDFDPMITGRYELEAWQTAFKNLREGLDIKALIYPNGRDWL</sequence>
<dbReference type="SMART" id="SM00829">
    <property type="entry name" value="PKS_ER"/>
    <property type="match status" value="1"/>
</dbReference>
<gene>
    <name evidence="5" type="ORF">AC482_04150</name>
</gene>
<keyword evidence="3" id="KW-0560">Oxidoreductase</keyword>
<dbReference type="AlphaFoldDB" id="A0A0M0BPF6"/>
<evidence type="ECO:0000259" key="4">
    <source>
        <dbReference type="SMART" id="SM00829"/>
    </source>
</evidence>
<dbReference type="GO" id="GO:0046872">
    <property type="term" value="F:metal ion binding"/>
    <property type="evidence" value="ECO:0007669"/>
    <property type="project" value="UniProtKB-KW"/>
</dbReference>
<dbReference type="InterPro" id="IPR036291">
    <property type="entry name" value="NAD(P)-bd_dom_sf"/>
</dbReference>
<name>A0A0M0BPF6_9ARCH</name>
<comment type="caution">
    <text evidence="5">The sequence shown here is derived from an EMBL/GenBank/DDBJ whole genome shotgun (WGS) entry which is preliminary data.</text>
</comment>
<dbReference type="InterPro" id="IPR020843">
    <property type="entry name" value="ER"/>
</dbReference>
<dbReference type="EMBL" id="LFWZ01000034">
    <property type="protein sequence ID" value="KON30324.1"/>
    <property type="molecule type" value="Genomic_DNA"/>
</dbReference>
<keyword evidence="2" id="KW-0862">Zinc</keyword>
<dbReference type="Pfam" id="PF08240">
    <property type="entry name" value="ADH_N"/>
    <property type="match status" value="1"/>
</dbReference>
<dbReference type="GO" id="GO:0030554">
    <property type="term" value="F:adenyl nucleotide binding"/>
    <property type="evidence" value="ECO:0007669"/>
    <property type="project" value="UniProtKB-ARBA"/>
</dbReference>
<dbReference type="InterPro" id="IPR011032">
    <property type="entry name" value="GroES-like_sf"/>
</dbReference>
<evidence type="ECO:0000256" key="2">
    <source>
        <dbReference type="ARBA" id="ARBA00022833"/>
    </source>
</evidence>
<feature type="domain" description="Enoyl reductase (ER)" evidence="4">
    <location>
        <begin position="4"/>
        <end position="306"/>
    </location>
</feature>
<reference evidence="5 6" key="1">
    <citation type="submission" date="2015-06" db="EMBL/GenBank/DDBJ databases">
        <title>New insights into the roles of widespread benthic archaea in carbon and nitrogen cycling.</title>
        <authorList>
            <person name="Lazar C.S."/>
            <person name="Baker B.J."/>
            <person name="Seitz K.W."/>
            <person name="Hyde A.S."/>
            <person name="Dick G.J."/>
            <person name="Hinrichs K.-U."/>
            <person name="Teske A.P."/>
        </authorList>
    </citation>
    <scope>NUCLEOTIDE SEQUENCE [LARGE SCALE GENOMIC DNA]</scope>
    <source>
        <strain evidence="5">DG-45</strain>
    </source>
</reference>
<dbReference type="InterPro" id="IPR013149">
    <property type="entry name" value="ADH-like_C"/>
</dbReference>
<dbReference type="SUPFAM" id="SSF50129">
    <property type="entry name" value="GroES-like"/>
    <property type="match status" value="1"/>
</dbReference>